<evidence type="ECO:0000256" key="11">
    <source>
        <dbReference type="ARBA" id="ARBA00022989"/>
    </source>
</evidence>
<dbReference type="Pfam" id="PF01627">
    <property type="entry name" value="Hpt"/>
    <property type="match status" value="1"/>
</dbReference>
<dbReference type="InterPro" id="IPR003661">
    <property type="entry name" value="HisK_dim/P_dom"/>
</dbReference>
<dbReference type="Gene3D" id="3.30.450.20">
    <property type="entry name" value="PAS domain"/>
    <property type="match status" value="2"/>
</dbReference>
<dbReference type="Proteomes" id="UP000664835">
    <property type="component" value="Unassembled WGS sequence"/>
</dbReference>
<dbReference type="SMART" id="SM00388">
    <property type="entry name" value="HisKA"/>
    <property type="match status" value="1"/>
</dbReference>
<dbReference type="EC" id="2.7.13.3" evidence="3"/>
<keyword evidence="4" id="KW-1003">Cell membrane</keyword>
<evidence type="ECO:0000259" key="19">
    <source>
        <dbReference type="PROSITE" id="PS50894"/>
    </source>
</evidence>
<evidence type="ECO:0000256" key="8">
    <source>
        <dbReference type="ARBA" id="ARBA00022741"/>
    </source>
</evidence>
<reference evidence="20 21" key="1">
    <citation type="submission" date="2021-03" db="EMBL/GenBank/DDBJ databases">
        <title>Thiomicrorhabdus sp.nov.,novel sulfur-oxidizing bacteria isolated from coastal sediment.</title>
        <authorList>
            <person name="Liu X."/>
        </authorList>
    </citation>
    <scope>NUCLEOTIDE SEQUENCE [LARGE SCALE GENOMIC DNA]</scope>
    <source>
        <strain evidence="20 21">6S2-11</strain>
    </source>
</reference>
<dbReference type="PROSITE" id="PS50109">
    <property type="entry name" value="HIS_KIN"/>
    <property type="match status" value="1"/>
</dbReference>
<comment type="caution">
    <text evidence="20">The sequence shown here is derived from an EMBL/GenBank/DDBJ whole genome shotgun (WGS) entry which is preliminary data.</text>
</comment>
<dbReference type="NCBIfam" id="TIGR00229">
    <property type="entry name" value="sensory_box"/>
    <property type="match status" value="1"/>
</dbReference>
<dbReference type="InterPro" id="IPR011006">
    <property type="entry name" value="CheY-like_superfamily"/>
</dbReference>
<evidence type="ECO:0000256" key="1">
    <source>
        <dbReference type="ARBA" id="ARBA00000085"/>
    </source>
</evidence>
<evidence type="ECO:0000256" key="2">
    <source>
        <dbReference type="ARBA" id="ARBA00004651"/>
    </source>
</evidence>
<dbReference type="InterPro" id="IPR000014">
    <property type="entry name" value="PAS"/>
</dbReference>
<evidence type="ECO:0000256" key="6">
    <source>
        <dbReference type="ARBA" id="ARBA00022679"/>
    </source>
</evidence>
<feature type="modified residue" description="Phosphohistidine" evidence="14">
    <location>
        <position position="1035"/>
    </location>
</feature>
<proteinExistence type="predicted"/>
<dbReference type="CDD" id="cd00082">
    <property type="entry name" value="HisKA"/>
    <property type="match status" value="1"/>
</dbReference>
<dbReference type="PANTHER" id="PTHR45339">
    <property type="entry name" value="HYBRID SIGNAL TRANSDUCTION HISTIDINE KINASE J"/>
    <property type="match status" value="1"/>
</dbReference>
<evidence type="ECO:0000256" key="3">
    <source>
        <dbReference type="ARBA" id="ARBA00012438"/>
    </source>
</evidence>
<evidence type="ECO:0000256" key="15">
    <source>
        <dbReference type="PROSITE-ProRule" id="PRU00169"/>
    </source>
</evidence>
<keyword evidence="11 16" id="KW-1133">Transmembrane helix</keyword>
<dbReference type="InterPro" id="IPR035965">
    <property type="entry name" value="PAS-like_dom_sf"/>
</dbReference>
<dbReference type="RefSeq" id="WP_208150907.1">
    <property type="nucleotide sequence ID" value="NZ_JAGETV010000034.1"/>
</dbReference>
<dbReference type="InterPro" id="IPR036097">
    <property type="entry name" value="HisK_dim/P_sf"/>
</dbReference>
<gene>
    <name evidence="20" type="ORF">J3998_11980</name>
</gene>
<dbReference type="InterPro" id="IPR036641">
    <property type="entry name" value="HPT_dom_sf"/>
</dbReference>
<evidence type="ECO:0000256" key="16">
    <source>
        <dbReference type="SAM" id="Phobius"/>
    </source>
</evidence>
<dbReference type="Pfam" id="PF00072">
    <property type="entry name" value="Response_reg"/>
    <property type="match status" value="1"/>
</dbReference>
<comment type="catalytic activity">
    <reaction evidence="1">
        <text>ATP + protein L-histidine = ADP + protein N-phospho-L-histidine.</text>
        <dbReference type="EC" id="2.7.13.3"/>
    </reaction>
</comment>
<dbReference type="CDD" id="cd00130">
    <property type="entry name" value="PAS"/>
    <property type="match status" value="1"/>
</dbReference>
<dbReference type="PROSITE" id="PS50894">
    <property type="entry name" value="HPT"/>
    <property type="match status" value="1"/>
</dbReference>
<evidence type="ECO:0000256" key="4">
    <source>
        <dbReference type="ARBA" id="ARBA00022475"/>
    </source>
</evidence>
<dbReference type="InterPro" id="IPR029151">
    <property type="entry name" value="Sensor-like_sf"/>
</dbReference>
<dbReference type="Gene3D" id="1.20.120.160">
    <property type="entry name" value="HPT domain"/>
    <property type="match status" value="1"/>
</dbReference>
<comment type="subcellular location">
    <subcellularLocation>
        <location evidence="2">Cell membrane</location>
        <topology evidence="2">Multi-pass membrane protein</topology>
    </subcellularLocation>
</comment>
<evidence type="ECO:0000313" key="20">
    <source>
        <dbReference type="EMBL" id="MBO1928292.1"/>
    </source>
</evidence>
<keyword evidence="6" id="KW-0808">Transferase</keyword>
<dbReference type="CDD" id="cd17546">
    <property type="entry name" value="REC_hyHK_CKI1_RcsC-like"/>
    <property type="match status" value="1"/>
</dbReference>
<dbReference type="SUPFAM" id="SSF47384">
    <property type="entry name" value="Homodimeric domain of signal transducing histidine kinase"/>
    <property type="match status" value="1"/>
</dbReference>
<dbReference type="PANTHER" id="PTHR45339:SF1">
    <property type="entry name" value="HYBRID SIGNAL TRANSDUCTION HISTIDINE KINASE J"/>
    <property type="match status" value="1"/>
</dbReference>
<evidence type="ECO:0000259" key="18">
    <source>
        <dbReference type="PROSITE" id="PS50110"/>
    </source>
</evidence>
<dbReference type="PRINTS" id="PR00344">
    <property type="entry name" value="BCTRLSENSOR"/>
</dbReference>
<dbReference type="Pfam" id="PF00512">
    <property type="entry name" value="HisKA"/>
    <property type="match status" value="1"/>
</dbReference>
<dbReference type="SUPFAM" id="SSF55785">
    <property type="entry name" value="PYP-like sensor domain (PAS domain)"/>
    <property type="match status" value="1"/>
</dbReference>
<dbReference type="InterPro" id="IPR004358">
    <property type="entry name" value="Sig_transdc_His_kin-like_C"/>
</dbReference>
<feature type="domain" description="Response regulatory" evidence="18">
    <location>
        <begin position="851"/>
        <end position="965"/>
    </location>
</feature>
<evidence type="ECO:0000256" key="5">
    <source>
        <dbReference type="ARBA" id="ARBA00022553"/>
    </source>
</evidence>
<keyword evidence="5 15" id="KW-0597">Phosphoprotein</keyword>
<dbReference type="SUPFAM" id="SSF55874">
    <property type="entry name" value="ATPase domain of HSP90 chaperone/DNA topoisomerase II/histidine kinase"/>
    <property type="match status" value="1"/>
</dbReference>
<evidence type="ECO:0000256" key="7">
    <source>
        <dbReference type="ARBA" id="ARBA00022692"/>
    </source>
</evidence>
<feature type="transmembrane region" description="Helical" evidence="16">
    <location>
        <begin position="300"/>
        <end position="322"/>
    </location>
</feature>
<dbReference type="InterPro" id="IPR001789">
    <property type="entry name" value="Sig_transdc_resp-reg_receiver"/>
</dbReference>
<keyword evidence="9" id="KW-0418">Kinase</keyword>
<dbReference type="SMART" id="SM00387">
    <property type="entry name" value="HATPase_c"/>
    <property type="match status" value="1"/>
</dbReference>
<keyword evidence="12" id="KW-0902">Two-component regulatory system</keyword>
<dbReference type="InterPro" id="IPR036890">
    <property type="entry name" value="HATPase_C_sf"/>
</dbReference>
<dbReference type="PROSITE" id="PS50110">
    <property type="entry name" value="RESPONSE_REGULATORY"/>
    <property type="match status" value="1"/>
</dbReference>
<dbReference type="InterPro" id="IPR003594">
    <property type="entry name" value="HATPase_dom"/>
</dbReference>
<dbReference type="Gene3D" id="3.40.50.2300">
    <property type="match status" value="2"/>
</dbReference>
<feature type="domain" description="Histidine kinase" evidence="17">
    <location>
        <begin position="488"/>
        <end position="709"/>
    </location>
</feature>
<evidence type="ECO:0000313" key="21">
    <source>
        <dbReference type="Proteomes" id="UP000664835"/>
    </source>
</evidence>
<keyword evidence="10" id="KW-0067">ATP-binding</keyword>
<dbReference type="EMBL" id="JAGETV010000034">
    <property type="protein sequence ID" value="MBO1928292.1"/>
    <property type="molecule type" value="Genomic_DNA"/>
</dbReference>
<dbReference type="InterPro" id="IPR008207">
    <property type="entry name" value="Sig_transdc_His_kin_Hpt_dom"/>
</dbReference>
<accession>A0ABS3Q7K0</accession>
<keyword evidence="21" id="KW-1185">Reference proteome</keyword>
<feature type="domain" description="HPt" evidence="19">
    <location>
        <begin position="994"/>
        <end position="1084"/>
    </location>
</feature>
<dbReference type="SUPFAM" id="SSF52172">
    <property type="entry name" value="CheY-like"/>
    <property type="match status" value="2"/>
</dbReference>
<dbReference type="SUPFAM" id="SSF103190">
    <property type="entry name" value="Sensory domain-like"/>
    <property type="match status" value="1"/>
</dbReference>
<dbReference type="InterPro" id="IPR005467">
    <property type="entry name" value="His_kinase_dom"/>
</dbReference>
<organism evidence="20 21">
    <name type="scientific">Thiomicrorhabdus marina</name>
    <dbReference type="NCBI Taxonomy" id="2818442"/>
    <lineage>
        <taxon>Bacteria</taxon>
        <taxon>Pseudomonadati</taxon>
        <taxon>Pseudomonadota</taxon>
        <taxon>Gammaproteobacteria</taxon>
        <taxon>Thiotrichales</taxon>
        <taxon>Piscirickettsiaceae</taxon>
        <taxon>Thiomicrorhabdus</taxon>
    </lineage>
</organism>
<keyword evidence="8" id="KW-0547">Nucleotide-binding</keyword>
<evidence type="ECO:0000256" key="13">
    <source>
        <dbReference type="ARBA" id="ARBA00023136"/>
    </source>
</evidence>
<dbReference type="InterPro" id="IPR048760">
    <property type="entry name" value="VP0354-like_sensor_dom"/>
</dbReference>
<feature type="modified residue" description="4-aspartylphosphate" evidence="15">
    <location>
        <position position="900"/>
    </location>
</feature>
<dbReference type="SMART" id="SM00448">
    <property type="entry name" value="REC"/>
    <property type="match status" value="1"/>
</dbReference>
<keyword evidence="13 16" id="KW-0472">Membrane</keyword>
<dbReference type="SUPFAM" id="SSF47226">
    <property type="entry name" value="Histidine-containing phosphotransfer domain, HPT domain"/>
    <property type="match status" value="1"/>
</dbReference>
<evidence type="ECO:0000259" key="17">
    <source>
        <dbReference type="PROSITE" id="PS50109"/>
    </source>
</evidence>
<dbReference type="CDD" id="cd16922">
    <property type="entry name" value="HATPase_EvgS-ArcB-TorS-like"/>
    <property type="match status" value="1"/>
</dbReference>
<dbReference type="Pfam" id="PF02518">
    <property type="entry name" value="HATPase_c"/>
    <property type="match status" value="1"/>
</dbReference>
<feature type="transmembrane region" description="Helical" evidence="16">
    <location>
        <begin position="12"/>
        <end position="32"/>
    </location>
</feature>
<evidence type="ECO:0000256" key="12">
    <source>
        <dbReference type="ARBA" id="ARBA00023012"/>
    </source>
</evidence>
<sequence length="1084" mass="122411">MLLNKKKFTLLSVLIGILVSIIFSAIYVLFFAGSEQKLALHDAVKVSQTRQQQVQEFINFADHNINTLVHAIDFNNLAFHQNNSSFQAARKTLKVLINGVPDMAQIRLIDENGMEQIRFDRLRTNDQVVEATGPALQDKSKRYYFLDCINQSQSNRCYSVIDLNVENGAVEVPYVPTLRVSYLVKNQADKPFVLVINYYMAPFLQKLVEDSRYLTILADNLGNSVFSNYPDYQWSRQIKTQKGLQQIPEFSGYFEKFKVQNLLQTDDFVSRKLDVPIRDGLYLVYFFDPLLKQKTQNNQILFLLVISALTMILVFLLSLVYYRFLLGKRTINQIRSQEKLYSATFNNSAIGIAHIDLNGYILRANPVFCEFLHMAQPKADSINLFKLQNAEDNAKLQQQFIALSQGKSQSLEKVLATNIGADKTIYLDLRAKFINDTDLNEQFILIACSDISHRIQMEKDLQHAIQESTKDRAKADRANSAKSEFLAHMSHEVRTPLSGVIGLIEMLLETKLTAYQTEHLQHALKSSKSLLYILNDILDYSKIEARKLDIQNAPFQLDEILRNLYQLFAHSVQQKSLKLYFITDPNIPNQLVGDGLRLQQILSNFLSNASKFTEHGHIILQVSLLNQTSLSVTLDFKVIDTGVGISRENQHKLFQAFSQEEVDTFNKYGGTGLGLAISKKLVDLMGGSISFESKKDQGSTFGIELPFKYQPSDTDNQDLHEFSKSQILVVEADDLLRKQLSSVLQYLHLSFSVVENLQQADQELAENSYDFVLLSDAQEFNSAVSFGAAKIIRISSPLNQSAEHENKNRQAQTLLQQPFTCSALRYSLIGNTQEMLITQTPSLKHNNSGLIALLVEDNEINQIVAQNALEKLGLKVELVKNGQQAVEAAKQNPFDIILMDIQMPVMDGYTASKQIRQFDQKTPIIALSAANKPQDSSKLDECGINDYLSKPINLGKLQNIIAELTGSTIEIENTKSTGQLPQITGFDGDALINRLHINPKTILTMLKRFCESYRNIEQEIQDLNNPSDELANYIHKLKGISANLGLLKIHELAIDCEQDNFAEDSLLALIAASQEMVRKIEAAL</sequence>
<name>A0ABS3Q7K0_9GAMM</name>
<keyword evidence="7 16" id="KW-0812">Transmembrane</keyword>
<dbReference type="Gene3D" id="1.10.287.130">
    <property type="match status" value="1"/>
</dbReference>
<evidence type="ECO:0000256" key="10">
    <source>
        <dbReference type="ARBA" id="ARBA00022840"/>
    </source>
</evidence>
<dbReference type="Pfam" id="PF21623">
    <property type="entry name" value="HK_sensor_dom_bact"/>
    <property type="match status" value="1"/>
</dbReference>
<evidence type="ECO:0000256" key="14">
    <source>
        <dbReference type="PROSITE-ProRule" id="PRU00110"/>
    </source>
</evidence>
<evidence type="ECO:0000256" key="9">
    <source>
        <dbReference type="ARBA" id="ARBA00022777"/>
    </source>
</evidence>
<dbReference type="Gene3D" id="3.30.565.10">
    <property type="entry name" value="Histidine kinase-like ATPase, C-terminal domain"/>
    <property type="match status" value="1"/>
</dbReference>
<protein>
    <recommendedName>
        <fullName evidence="3">histidine kinase</fullName>
        <ecNumber evidence="3">2.7.13.3</ecNumber>
    </recommendedName>
</protein>